<feature type="region of interest" description="Disordered" evidence="11">
    <location>
        <begin position="109"/>
        <end position="131"/>
    </location>
</feature>
<dbReference type="InterPro" id="IPR040168">
    <property type="entry name" value="Not2/3/5"/>
</dbReference>
<evidence type="ECO:0000256" key="9">
    <source>
        <dbReference type="ARBA" id="ARBA00023242"/>
    </source>
</evidence>
<evidence type="ECO:0000256" key="10">
    <source>
        <dbReference type="SAM" id="Coils"/>
    </source>
</evidence>
<accession>A0A6P6SW25</accession>
<dbReference type="GO" id="GO:0006355">
    <property type="term" value="P:regulation of DNA-templated transcription"/>
    <property type="evidence" value="ECO:0007669"/>
    <property type="project" value="InterPro"/>
</dbReference>
<dbReference type="PIRSF" id="PIRSF005290">
    <property type="entry name" value="NOT_su_3_5"/>
    <property type="match status" value="1"/>
</dbReference>
<feature type="compositionally biased region" description="Low complexity" evidence="11">
    <location>
        <begin position="347"/>
        <end position="360"/>
    </location>
</feature>
<feature type="coiled-coil region" evidence="10">
    <location>
        <begin position="132"/>
        <end position="159"/>
    </location>
</feature>
<evidence type="ECO:0000259" key="12">
    <source>
        <dbReference type="Pfam" id="PF04065"/>
    </source>
</evidence>
<reference evidence="15" key="2">
    <citation type="submission" date="2025-08" db="UniProtKB">
        <authorList>
            <consortium name="RefSeq"/>
        </authorList>
    </citation>
    <scope>IDENTIFICATION</scope>
    <source>
        <tissue evidence="15">Leaves</tissue>
    </source>
</reference>
<dbReference type="GO" id="GO:0005737">
    <property type="term" value="C:cytoplasm"/>
    <property type="evidence" value="ECO:0007669"/>
    <property type="project" value="UniProtKB-SubCell"/>
</dbReference>
<feature type="coiled-coil region" evidence="10">
    <location>
        <begin position="41"/>
        <end position="104"/>
    </location>
</feature>
<gene>
    <name evidence="15" type="primary">LOC113695342</name>
</gene>
<feature type="region of interest" description="Disordered" evidence="11">
    <location>
        <begin position="674"/>
        <end position="714"/>
    </location>
</feature>
<dbReference type="InterPro" id="IPR012270">
    <property type="entry name" value="CCR4-NOT_su3/5"/>
</dbReference>
<keyword evidence="5" id="KW-0678">Repressor</keyword>
<evidence type="ECO:0000256" key="6">
    <source>
        <dbReference type="ARBA" id="ARBA00022553"/>
    </source>
</evidence>
<feature type="compositionally biased region" description="Low complexity" evidence="11">
    <location>
        <begin position="699"/>
        <end position="714"/>
    </location>
</feature>
<evidence type="ECO:0000256" key="2">
    <source>
        <dbReference type="ARBA" id="ARBA00004496"/>
    </source>
</evidence>
<dbReference type="AlphaFoldDB" id="A0A6P6SW25"/>
<dbReference type="InterPro" id="IPR007207">
    <property type="entry name" value="Not_N"/>
</dbReference>
<reference evidence="14" key="1">
    <citation type="journal article" date="2025" name="Foods">
        <title>Unveiling the Microbial Signatures of Arabica Coffee Cherries: Insights into Ripeness Specific Diversity, Functional Traits, and Implications for Quality and Safety.</title>
        <authorList>
            <consortium name="RefSeq"/>
            <person name="Tenea G.N."/>
            <person name="Cifuentes V."/>
            <person name="Reyes P."/>
            <person name="Cevallos-Vallejos M."/>
        </authorList>
    </citation>
    <scope>NUCLEOTIDE SEQUENCE [LARGE SCALE GENOMIC DNA]</scope>
</reference>
<feature type="compositionally biased region" description="Low complexity" evidence="11">
    <location>
        <begin position="408"/>
        <end position="428"/>
    </location>
</feature>
<keyword evidence="10" id="KW-0175">Coiled coil</keyword>
<dbReference type="PANTHER" id="PTHR23326">
    <property type="entry name" value="CCR4 NOT-RELATED"/>
    <property type="match status" value="1"/>
</dbReference>
<evidence type="ECO:0000256" key="7">
    <source>
        <dbReference type="ARBA" id="ARBA00023015"/>
    </source>
</evidence>
<evidence type="ECO:0000256" key="11">
    <source>
        <dbReference type="SAM" id="MobiDB-lite"/>
    </source>
</evidence>
<dbReference type="GeneID" id="113695342"/>
<feature type="compositionally biased region" description="Low complexity" evidence="11">
    <location>
        <begin position="597"/>
        <end position="625"/>
    </location>
</feature>
<name>A0A6P6SW25_COFAR</name>
<dbReference type="FunFam" id="2.30.30.1020:FF:000003">
    <property type="entry name" value="CCR4-NOT transcription complex subunit 3 isoform X1"/>
    <property type="match status" value="1"/>
</dbReference>
<sequence length="899" mass="98015">MGASRKLQGEIDRVLKKVQEGVDVFDSIWNKVYDTDNANQKEKFEADLKKEIKKLQRYRDQIKTWIQSSEIKDKKVSASYEQALMDARKQIEREMERFKICEKETKTKAFSKEGLGQQPKTDPKEKAKSDTRDWLNNVVSELENQIDSFEAEIEGLSVKKGKTRPPRLTHLEASIARHKAHIMKLELILRLLDNDELSPETVNDVKDFLDDYVERNQEDFDDFDDVDELYSSLPLDRVESLEDLVTMGPPGLVKGVSASNAVLSMKNHLATPAAQTPATATSANQQGTSPQEQVEETATQDTTTDTVARTPPPKSSSAAASAPPTPVGSHSNPGIVKATSDFVGASTASSGHFGSSSSTGLLDNAGVPSSPVSVPYSVKEEDITSFPGRKPSPALAEVGLRGVGRGGLSNQPSSSVPISSGSTISSNGALGSVTSGSEMGKRNMLGAEERLGSSSMVQSLVSPLGNRMILPQAGKTGDGIGSADAGSVGEAASMAGRVLSSSVVHGIQWRPGSSFQNQNEVGQFRGRTEIAPDQREKFLQRFQQVQQGQTNLLGLPLSGGNHKQFSAQQQNSLLQQFNSQSSSVSSQLGLGVGVQPAGLNSVPSSPSLQQQPIPIHQSSSQQTQILAGSRDADVGHAKVEELHQQPAVSEDSSESIGNSGLVKNLMNEDDMKASYALDPPAGAGSALTESSQMPRDIDLSPGQPLQSSQPSGSLGVIGRRSVADLGAIGDNLSVSPATSGGMHDQLYNLQMLESSFYKLPQPKDSERAKSYTPRHPVVTPPSYPQVQAPIVNNPAFWERLGADNYGTDTLFFAFYYQQNTYQQYLAAKELKKQSWRYHRKYNTWFQRHKEPDIATDDYEQGTYVYFDFHIGNDEQHGWCQRIKTEFTFEYNYLEDELIV</sequence>
<evidence type="ECO:0000256" key="1">
    <source>
        <dbReference type="ARBA" id="ARBA00004123"/>
    </source>
</evidence>
<keyword evidence="8" id="KW-0804">Transcription</keyword>
<protein>
    <submittedName>
        <fullName evidence="15">Uncharacterized protein isoform X1</fullName>
    </submittedName>
</protein>
<feature type="region of interest" description="Disordered" evidence="11">
    <location>
        <begin position="597"/>
        <end position="633"/>
    </location>
</feature>
<feature type="region of interest" description="Disordered" evidence="11">
    <location>
        <begin position="272"/>
        <end position="335"/>
    </location>
</feature>
<dbReference type="Proteomes" id="UP001652660">
    <property type="component" value="Chromosome 6e"/>
</dbReference>
<evidence type="ECO:0000256" key="5">
    <source>
        <dbReference type="ARBA" id="ARBA00022491"/>
    </source>
</evidence>
<dbReference type="InterPro" id="IPR007282">
    <property type="entry name" value="NOT2/3/5_C"/>
</dbReference>
<proteinExistence type="inferred from homology"/>
<dbReference type="OrthoDB" id="293823at2759"/>
<dbReference type="Gene3D" id="2.30.30.1020">
    <property type="entry name" value="CCR4-NOT complex subunit 2/3/5, C-terminal domain"/>
    <property type="match status" value="1"/>
</dbReference>
<dbReference type="InterPro" id="IPR038635">
    <property type="entry name" value="CCR4-NOT_su2/3/5_C_sf"/>
</dbReference>
<feature type="compositionally biased region" description="Low complexity" evidence="11">
    <location>
        <begin position="272"/>
        <end position="283"/>
    </location>
</feature>
<comment type="subcellular location">
    <subcellularLocation>
        <location evidence="2">Cytoplasm</location>
    </subcellularLocation>
    <subcellularLocation>
        <location evidence="1">Nucleus</location>
    </subcellularLocation>
</comment>
<dbReference type="GO" id="GO:0030015">
    <property type="term" value="C:CCR4-NOT core complex"/>
    <property type="evidence" value="ECO:0007669"/>
    <property type="project" value="InterPro"/>
</dbReference>
<keyword evidence="7" id="KW-0805">Transcription regulation</keyword>
<feature type="domain" description="CCR4-Not complex component Not N-terminal" evidence="12">
    <location>
        <begin position="4"/>
        <end position="235"/>
    </location>
</feature>
<keyword evidence="4" id="KW-0963">Cytoplasm</keyword>
<evidence type="ECO:0000259" key="13">
    <source>
        <dbReference type="Pfam" id="PF04153"/>
    </source>
</evidence>
<organism evidence="14 15">
    <name type="scientific">Coffea arabica</name>
    <name type="common">Arabian coffee</name>
    <dbReference type="NCBI Taxonomy" id="13443"/>
    <lineage>
        <taxon>Eukaryota</taxon>
        <taxon>Viridiplantae</taxon>
        <taxon>Streptophyta</taxon>
        <taxon>Embryophyta</taxon>
        <taxon>Tracheophyta</taxon>
        <taxon>Spermatophyta</taxon>
        <taxon>Magnoliopsida</taxon>
        <taxon>eudicotyledons</taxon>
        <taxon>Gunneridae</taxon>
        <taxon>Pentapetalae</taxon>
        <taxon>asterids</taxon>
        <taxon>lamiids</taxon>
        <taxon>Gentianales</taxon>
        <taxon>Rubiaceae</taxon>
        <taxon>Ixoroideae</taxon>
        <taxon>Gardenieae complex</taxon>
        <taxon>Bertiereae - Coffeeae clade</taxon>
        <taxon>Coffeeae</taxon>
        <taxon>Coffea</taxon>
    </lineage>
</organism>
<feature type="compositionally biased region" description="Basic and acidic residues" evidence="11">
    <location>
        <begin position="121"/>
        <end position="131"/>
    </location>
</feature>
<dbReference type="GO" id="GO:0005634">
    <property type="term" value="C:nucleus"/>
    <property type="evidence" value="ECO:0007669"/>
    <property type="project" value="UniProtKB-SubCell"/>
</dbReference>
<keyword evidence="9" id="KW-0539">Nucleus</keyword>
<keyword evidence="6" id="KW-0597">Phosphoprotein</keyword>
<evidence type="ECO:0000256" key="3">
    <source>
        <dbReference type="ARBA" id="ARBA00007682"/>
    </source>
</evidence>
<feature type="region of interest" description="Disordered" evidence="11">
    <location>
        <begin position="347"/>
        <end position="370"/>
    </location>
</feature>
<evidence type="ECO:0000313" key="15">
    <source>
        <dbReference type="RefSeq" id="XP_027070193.1"/>
    </source>
</evidence>
<dbReference type="Pfam" id="PF04065">
    <property type="entry name" value="Not3"/>
    <property type="match status" value="1"/>
</dbReference>
<feature type="region of interest" description="Disordered" evidence="11">
    <location>
        <begin position="403"/>
        <end position="439"/>
    </location>
</feature>
<feature type="compositionally biased region" description="Low complexity" evidence="11">
    <location>
        <begin position="296"/>
        <end position="308"/>
    </location>
</feature>
<evidence type="ECO:0000313" key="14">
    <source>
        <dbReference type="Proteomes" id="UP001652660"/>
    </source>
</evidence>
<feature type="domain" description="NOT2/NOT3/NOT5 C-terminal" evidence="13">
    <location>
        <begin position="755"/>
        <end position="893"/>
    </location>
</feature>
<dbReference type="Pfam" id="PF04153">
    <property type="entry name" value="NOT2_3_5_C"/>
    <property type="match status" value="1"/>
</dbReference>
<evidence type="ECO:0000256" key="8">
    <source>
        <dbReference type="ARBA" id="ARBA00023163"/>
    </source>
</evidence>
<keyword evidence="14" id="KW-1185">Reference proteome</keyword>
<comment type="similarity">
    <text evidence="3">Belongs to the CNOT2/3/5 family.</text>
</comment>
<evidence type="ECO:0000256" key="4">
    <source>
        <dbReference type="ARBA" id="ARBA00022490"/>
    </source>
</evidence>
<dbReference type="RefSeq" id="XP_027070193.1">
    <property type="nucleotide sequence ID" value="XM_027214392.2"/>
</dbReference>